<dbReference type="EMBL" id="JAQIOY010000004">
    <property type="protein sequence ID" value="MDA7425699.1"/>
    <property type="molecule type" value="Genomic_DNA"/>
</dbReference>
<sequence>MLKRSRFKRAKPSNIELTDRDVAIIRALEHHRFLTTDHLMTLTDTSSRQGITRRLRELFDAGYVDRPKAQMLTMAYADKRPMVYALGNAGADLLADRFQLRLPDVYWTEKNRRVKEKFVEHTLGIADFMVAMELACRTAGNIEIIPRETILAASPQNTRRREYPFRWQTRVHWNNEWQELAIVPDAVLGLRYTDKPAGKNKAYFFVEIDRGTMPITRRDVKQTSFARKLHSYADTFERKLHTEQFGIKNFRVLTVTTGRERIKNMQEAFQAEVGGSAPAGLFLFAEKGRAPEAMLDWANGNGDPVSLI</sequence>
<accession>A0ABT4XUR4</accession>
<keyword evidence="2" id="KW-1185">Reference proteome</keyword>
<proteinExistence type="predicted"/>
<name>A0ABT4XUR4_9RHOB</name>
<dbReference type="Pfam" id="PF13814">
    <property type="entry name" value="Replic_Relax"/>
    <property type="match status" value="1"/>
</dbReference>
<evidence type="ECO:0000313" key="1">
    <source>
        <dbReference type="EMBL" id="MDA7425699.1"/>
    </source>
</evidence>
<protein>
    <submittedName>
        <fullName evidence="1">Replication-relaxation family protein</fullName>
    </submittedName>
</protein>
<dbReference type="SUPFAM" id="SSF46785">
    <property type="entry name" value="Winged helix' DNA-binding domain"/>
    <property type="match status" value="1"/>
</dbReference>
<dbReference type="Proteomes" id="UP001210720">
    <property type="component" value="Unassembled WGS sequence"/>
</dbReference>
<comment type="caution">
    <text evidence="1">The sequence shown here is derived from an EMBL/GenBank/DDBJ whole genome shotgun (WGS) entry which is preliminary data.</text>
</comment>
<gene>
    <name evidence="1" type="ORF">PFY00_13280</name>
</gene>
<organism evidence="1 2">
    <name type="scientific">Thalassococcus lentus</name>
    <dbReference type="NCBI Taxonomy" id="1210524"/>
    <lineage>
        <taxon>Bacteria</taxon>
        <taxon>Pseudomonadati</taxon>
        <taxon>Pseudomonadota</taxon>
        <taxon>Alphaproteobacteria</taxon>
        <taxon>Rhodobacterales</taxon>
        <taxon>Roseobacteraceae</taxon>
        <taxon>Thalassococcus</taxon>
    </lineage>
</organism>
<reference evidence="1 2" key="1">
    <citation type="submission" date="2023-01" db="EMBL/GenBank/DDBJ databases">
        <title>Thalassococcus onchidii sp. nov., isolated from a marine invertebrate from the South China Sea.</title>
        <authorList>
            <person name="Xu S."/>
            <person name="Liu Z."/>
            <person name="Xu Y."/>
        </authorList>
    </citation>
    <scope>NUCLEOTIDE SEQUENCE [LARGE SCALE GENOMIC DNA]</scope>
    <source>
        <strain evidence="1 2">KCTC 32084</strain>
    </source>
</reference>
<dbReference type="InterPro" id="IPR025855">
    <property type="entry name" value="Replic_Relax"/>
</dbReference>
<evidence type="ECO:0000313" key="2">
    <source>
        <dbReference type="Proteomes" id="UP001210720"/>
    </source>
</evidence>
<dbReference type="RefSeq" id="WP_271433057.1">
    <property type="nucleotide sequence ID" value="NZ_JAQIOY010000004.1"/>
</dbReference>
<dbReference type="InterPro" id="IPR036390">
    <property type="entry name" value="WH_DNA-bd_sf"/>
</dbReference>